<dbReference type="InterPro" id="IPR036390">
    <property type="entry name" value="WH_DNA-bd_sf"/>
</dbReference>
<evidence type="ECO:0000256" key="3">
    <source>
        <dbReference type="ARBA" id="ARBA00023163"/>
    </source>
</evidence>
<dbReference type="Proteomes" id="UP000548867">
    <property type="component" value="Unassembled WGS sequence"/>
</dbReference>
<dbReference type="GO" id="GO:0003700">
    <property type="term" value="F:DNA-binding transcription factor activity"/>
    <property type="evidence" value="ECO:0007669"/>
    <property type="project" value="TreeGrafter"/>
</dbReference>
<accession>A0A7W6CM69</accession>
<evidence type="ECO:0000259" key="4">
    <source>
        <dbReference type="PROSITE" id="PS51077"/>
    </source>
</evidence>
<dbReference type="SMART" id="SM00346">
    <property type="entry name" value="HTH_ICLR"/>
    <property type="match status" value="1"/>
</dbReference>
<organism evidence="6 7">
    <name type="scientific">Novosphingobium sediminicola</name>
    <dbReference type="NCBI Taxonomy" id="563162"/>
    <lineage>
        <taxon>Bacteria</taxon>
        <taxon>Pseudomonadati</taxon>
        <taxon>Pseudomonadota</taxon>
        <taxon>Alphaproteobacteria</taxon>
        <taxon>Sphingomonadales</taxon>
        <taxon>Sphingomonadaceae</taxon>
        <taxon>Novosphingobium</taxon>
    </lineage>
</organism>
<dbReference type="Pfam" id="PF01614">
    <property type="entry name" value="IclR_C"/>
    <property type="match status" value="1"/>
</dbReference>
<dbReference type="PANTHER" id="PTHR30136">
    <property type="entry name" value="HELIX-TURN-HELIX TRANSCRIPTIONAL REGULATOR, ICLR FAMILY"/>
    <property type="match status" value="1"/>
</dbReference>
<comment type="caution">
    <text evidence="6">The sequence shown here is derived from an EMBL/GenBank/DDBJ whole genome shotgun (WGS) entry which is preliminary data.</text>
</comment>
<dbReference type="Pfam" id="PF09339">
    <property type="entry name" value="HTH_IclR"/>
    <property type="match status" value="1"/>
</dbReference>
<protein>
    <submittedName>
        <fullName evidence="6">DNA-binding IclR family transcriptional regulator</fullName>
    </submittedName>
</protein>
<name>A0A7W6CM69_9SPHN</name>
<proteinExistence type="predicted"/>
<feature type="domain" description="IclR-ED" evidence="5">
    <location>
        <begin position="69"/>
        <end position="226"/>
    </location>
</feature>
<evidence type="ECO:0000313" key="6">
    <source>
        <dbReference type="EMBL" id="MBB3955536.1"/>
    </source>
</evidence>
<dbReference type="PANTHER" id="PTHR30136:SF39">
    <property type="entry name" value="TRANSCRIPTIONAL REGULATORY PROTEIN"/>
    <property type="match status" value="1"/>
</dbReference>
<evidence type="ECO:0000256" key="1">
    <source>
        <dbReference type="ARBA" id="ARBA00023015"/>
    </source>
</evidence>
<evidence type="ECO:0000256" key="2">
    <source>
        <dbReference type="ARBA" id="ARBA00023125"/>
    </source>
</evidence>
<keyword evidence="1" id="KW-0805">Transcription regulation</keyword>
<dbReference type="InterPro" id="IPR050707">
    <property type="entry name" value="HTH_MetabolicPath_Reg"/>
</dbReference>
<dbReference type="InterPro" id="IPR005471">
    <property type="entry name" value="Tscrpt_reg_IclR_N"/>
</dbReference>
<dbReference type="GO" id="GO:0003677">
    <property type="term" value="F:DNA binding"/>
    <property type="evidence" value="ECO:0007669"/>
    <property type="project" value="UniProtKB-KW"/>
</dbReference>
<keyword evidence="2 6" id="KW-0238">DNA-binding</keyword>
<dbReference type="InterPro" id="IPR036388">
    <property type="entry name" value="WH-like_DNA-bd_sf"/>
</dbReference>
<dbReference type="InterPro" id="IPR014757">
    <property type="entry name" value="Tscrpt_reg_IclR_C"/>
</dbReference>
<dbReference type="Gene3D" id="3.30.450.40">
    <property type="match status" value="2"/>
</dbReference>
<dbReference type="AlphaFoldDB" id="A0A7W6CM69"/>
<dbReference type="PROSITE" id="PS51078">
    <property type="entry name" value="ICLR_ED"/>
    <property type="match status" value="1"/>
</dbReference>
<keyword evidence="7" id="KW-1185">Reference proteome</keyword>
<sequence length="238" mass="25298">MNSKPGVAAVDRALDILEAFRAGKPVLTLAEIARITGLYKSTILRLLGSLERYGLVWQRPDGTYQLGASLLSFASVFQDSFDLRQFVEPVLEQLVADTSESATFYIRDGEDLVCLFRADGSNVVRDYSVRPGSRRELNKGAASATLLQFDAGLRAPITREAMLVVSVGNVDLDMAAIGVPVFGANGVLQGAITLSGPSLRFTQEHVARLAPVAVEAAIGLSLALGATPGLLPPPLTTE</sequence>
<dbReference type="Gene3D" id="1.10.10.10">
    <property type="entry name" value="Winged helix-like DNA-binding domain superfamily/Winged helix DNA-binding domain"/>
    <property type="match status" value="1"/>
</dbReference>
<dbReference type="SUPFAM" id="SSF46785">
    <property type="entry name" value="Winged helix' DNA-binding domain"/>
    <property type="match status" value="1"/>
</dbReference>
<dbReference type="RefSeq" id="WP_183625946.1">
    <property type="nucleotide sequence ID" value="NZ_JACIDX010000009.1"/>
</dbReference>
<dbReference type="InterPro" id="IPR029016">
    <property type="entry name" value="GAF-like_dom_sf"/>
</dbReference>
<evidence type="ECO:0000259" key="5">
    <source>
        <dbReference type="PROSITE" id="PS51078"/>
    </source>
</evidence>
<dbReference type="PROSITE" id="PS51077">
    <property type="entry name" value="HTH_ICLR"/>
    <property type="match status" value="1"/>
</dbReference>
<feature type="domain" description="HTH iclR-type" evidence="4">
    <location>
        <begin position="7"/>
        <end position="68"/>
    </location>
</feature>
<evidence type="ECO:0000313" key="7">
    <source>
        <dbReference type="Proteomes" id="UP000548867"/>
    </source>
</evidence>
<dbReference type="InterPro" id="IPR011991">
    <property type="entry name" value="ArsR-like_HTH"/>
</dbReference>
<dbReference type="GO" id="GO:0045892">
    <property type="term" value="P:negative regulation of DNA-templated transcription"/>
    <property type="evidence" value="ECO:0007669"/>
    <property type="project" value="TreeGrafter"/>
</dbReference>
<dbReference type="EMBL" id="JACIDX010000009">
    <property type="protein sequence ID" value="MBB3955536.1"/>
    <property type="molecule type" value="Genomic_DNA"/>
</dbReference>
<reference evidence="6 7" key="1">
    <citation type="submission" date="2020-08" db="EMBL/GenBank/DDBJ databases">
        <title>Genomic Encyclopedia of Type Strains, Phase IV (KMG-IV): sequencing the most valuable type-strain genomes for metagenomic binning, comparative biology and taxonomic classification.</title>
        <authorList>
            <person name="Goeker M."/>
        </authorList>
    </citation>
    <scope>NUCLEOTIDE SEQUENCE [LARGE SCALE GENOMIC DNA]</scope>
    <source>
        <strain evidence="6 7">DSM 27057</strain>
    </source>
</reference>
<dbReference type="CDD" id="cd00090">
    <property type="entry name" value="HTH_ARSR"/>
    <property type="match status" value="1"/>
</dbReference>
<keyword evidence="3" id="KW-0804">Transcription</keyword>
<dbReference type="SUPFAM" id="SSF55781">
    <property type="entry name" value="GAF domain-like"/>
    <property type="match status" value="1"/>
</dbReference>
<gene>
    <name evidence="6" type="ORF">GGR38_002492</name>
</gene>